<gene>
    <name evidence="1" type="ORF">BDN72DRAFT_783898</name>
</gene>
<evidence type="ECO:0000313" key="2">
    <source>
        <dbReference type="Proteomes" id="UP000308600"/>
    </source>
</evidence>
<protein>
    <submittedName>
        <fullName evidence="1">Uncharacterized protein</fullName>
    </submittedName>
</protein>
<evidence type="ECO:0000313" key="1">
    <source>
        <dbReference type="EMBL" id="TFK77110.1"/>
    </source>
</evidence>
<proteinExistence type="predicted"/>
<name>A0ACD3BFX9_9AGAR</name>
<dbReference type="EMBL" id="ML208259">
    <property type="protein sequence ID" value="TFK77110.1"/>
    <property type="molecule type" value="Genomic_DNA"/>
</dbReference>
<accession>A0ACD3BFX9</accession>
<sequence length="737" mass="81795">MFFSAELLAKRDSGFGLLWLAATLGSKSTFRKLPKRSVLVADINQLCELIAEPAEPLALRLSSNLMVGVARYAQIRRLSTIVHSHSRDHRVYKVKQELFMADVTMCVSALKKMMKELQTTDATDARLQLPNPVVRASAITLAQVSQPAIVMAYDSFITDWDEYLRIEDGDAEGDDGDGDYSIKAKQVRARKEKAKNGAVVETARAELCTLAENHEHLLSASFNMSFNENGSGDFSMPMDEYDFGNNFLPVGDAFDMGALGEELSRELNQAWGQPSQFSFRDGTEAIPNNEPFLMDLDGPPNLDLDDQLPSSLTPPGSAAGAGFLSPQHMEFDRVNTPLPGLPANLSPGTSFSRQLLSQDDPIMVDAPLEIQEHMVRPDGTIRTKRARLLLDARTELTDEELKVARACYLKDQTSLRRELFHKKLEKECNRVIEDLVWSAPSGVQAPALKAFWQTNFKSRVESRVSILQSGLLDDFPVPKRRRISPEEKNDKVVPGDDERPPEPYFEEPIVINQYDEDFVQPDFDMGHRPSSEEPGRARQHSQPPALDGGQFGFGDNPPAEESQRSSLFPWDHAAASSSSVAGFQFPESDQPRFETADVRVRNSKSRRGSSLVPSRQPSSVAGGGTPPVVTVRSSNLEDYEFDVPSDRASEHHVSQASEINLGTLEKNSLNFLEYTKMQQQVRTDPFLGLDFDDVVPAQTSTRHVAAAAFYHCLVLGTKDLLALKQPEPYGPISIIIK</sequence>
<organism evidence="1 2">
    <name type="scientific">Pluteus cervinus</name>
    <dbReference type="NCBI Taxonomy" id="181527"/>
    <lineage>
        <taxon>Eukaryota</taxon>
        <taxon>Fungi</taxon>
        <taxon>Dikarya</taxon>
        <taxon>Basidiomycota</taxon>
        <taxon>Agaricomycotina</taxon>
        <taxon>Agaricomycetes</taxon>
        <taxon>Agaricomycetidae</taxon>
        <taxon>Agaricales</taxon>
        <taxon>Pluteineae</taxon>
        <taxon>Pluteaceae</taxon>
        <taxon>Pluteus</taxon>
    </lineage>
</organism>
<reference evidence="1 2" key="1">
    <citation type="journal article" date="2019" name="Nat. Ecol. Evol.">
        <title>Megaphylogeny resolves global patterns of mushroom evolution.</title>
        <authorList>
            <person name="Varga T."/>
            <person name="Krizsan K."/>
            <person name="Foldi C."/>
            <person name="Dima B."/>
            <person name="Sanchez-Garcia M."/>
            <person name="Sanchez-Ramirez S."/>
            <person name="Szollosi G.J."/>
            <person name="Szarkandi J.G."/>
            <person name="Papp V."/>
            <person name="Albert L."/>
            <person name="Andreopoulos W."/>
            <person name="Angelini C."/>
            <person name="Antonin V."/>
            <person name="Barry K.W."/>
            <person name="Bougher N.L."/>
            <person name="Buchanan P."/>
            <person name="Buyck B."/>
            <person name="Bense V."/>
            <person name="Catcheside P."/>
            <person name="Chovatia M."/>
            <person name="Cooper J."/>
            <person name="Damon W."/>
            <person name="Desjardin D."/>
            <person name="Finy P."/>
            <person name="Geml J."/>
            <person name="Haridas S."/>
            <person name="Hughes K."/>
            <person name="Justo A."/>
            <person name="Karasinski D."/>
            <person name="Kautmanova I."/>
            <person name="Kiss B."/>
            <person name="Kocsube S."/>
            <person name="Kotiranta H."/>
            <person name="LaButti K.M."/>
            <person name="Lechner B.E."/>
            <person name="Liimatainen K."/>
            <person name="Lipzen A."/>
            <person name="Lukacs Z."/>
            <person name="Mihaltcheva S."/>
            <person name="Morgado L.N."/>
            <person name="Niskanen T."/>
            <person name="Noordeloos M.E."/>
            <person name="Ohm R.A."/>
            <person name="Ortiz-Santana B."/>
            <person name="Ovrebo C."/>
            <person name="Racz N."/>
            <person name="Riley R."/>
            <person name="Savchenko A."/>
            <person name="Shiryaev A."/>
            <person name="Soop K."/>
            <person name="Spirin V."/>
            <person name="Szebenyi C."/>
            <person name="Tomsovsky M."/>
            <person name="Tulloss R.E."/>
            <person name="Uehling J."/>
            <person name="Grigoriev I.V."/>
            <person name="Vagvolgyi C."/>
            <person name="Papp T."/>
            <person name="Martin F.M."/>
            <person name="Miettinen O."/>
            <person name="Hibbett D.S."/>
            <person name="Nagy L.G."/>
        </authorList>
    </citation>
    <scope>NUCLEOTIDE SEQUENCE [LARGE SCALE GENOMIC DNA]</scope>
    <source>
        <strain evidence="1 2">NL-1719</strain>
    </source>
</reference>
<dbReference type="Proteomes" id="UP000308600">
    <property type="component" value="Unassembled WGS sequence"/>
</dbReference>
<keyword evidence="2" id="KW-1185">Reference proteome</keyword>